<evidence type="ECO:0000313" key="2">
    <source>
        <dbReference type="Proteomes" id="UP000593571"/>
    </source>
</evidence>
<name>A0A7J8D6W8_ROUAE</name>
<reference evidence="1 2" key="1">
    <citation type="journal article" date="2020" name="Nature">
        <title>Six reference-quality genomes reveal evolution of bat adaptations.</title>
        <authorList>
            <person name="Jebb D."/>
            <person name="Huang Z."/>
            <person name="Pippel M."/>
            <person name="Hughes G.M."/>
            <person name="Lavrichenko K."/>
            <person name="Devanna P."/>
            <person name="Winkler S."/>
            <person name="Jermiin L.S."/>
            <person name="Skirmuntt E.C."/>
            <person name="Katzourakis A."/>
            <person name="Burkitt-Gray L."/>
            <person name="Ray D.A."/>
            <person name="Sullivan K.A.M."/>
            <person name="Roscito J.G."/>
            <person name="Kirilenko B.M."/>
            <person name="Davalos L.M."/>
            <person name="Corthals A.P."/>
            <person name="Power M.L."/>
            <person name="Jones G."/>
            <person name="Ransome R.D."/>
            <person name="Dechmann D.K.N."/>
            <person name="Locatelli A.G."/>
            <person name="Puechmaille S.J."/>
            <person name="Fedrigo O."/>
            <person name="Jarvis E.D."/>
            <person name="Hiller M."/>
            <person name="Vernes S.C."/>
            <person name="Myers E.W."/>
            <person name="Teeling E.C."/>
        </authorList>
    </citation>
    <scope>NUCLEOTIDE SEQUENCE [LARGE SCALE GENOMIC DNA]</scope>
    <source>
        <strain evidence="1">MRouAeg1</strain>
        <tissue evidence="1">Muscle</tissue>
    </source>
</reference>
<sequence>MLRRSRTWGRLLSAVGQQLLVLRPPAGPTRAGTHPEPLLFAVLPPPPPGRAVQLQQPLQGRLLLRCTHSHGSLPAGGPEPRTFRGLGGLSCSLPPLPMGIQEPRRVARPWPPRLAHLLDRGAGVSPRVLQPVLIAHHSRVPRESCRALLLLRVSGDLSR</sequence>
<dbReference type="Proteomes" id="UP000593571">
    <property type="component" value="Unassembled WGS sequence"/>
</dbReference>
<proteinExistence type="predicted"/>
<comment type="caution">
    <text evidence="1">The sequence shown here is derived from an EMBL/GenBank/DDBJ whole genome shotgun (WGS) entry which is preliminary data.</text>
</comment>
<keyword evidence="2" id="KW-1185">Reference proteome</keyword>
<dbReference type="EMBL" id="JACASE010000013">
    <property type="protein sequence ID" value="KAF6418890.1"/>
    <property type="molecule type" value="Genomic_DNA"/>
</dbReference>
<organism evidence="1 2">
    <name type="scientific">Rousettus aegyptiacus</name>
    <name type="common">Egyptian fruit bat</name>
    <name type="synonym">Pteropus aegyptiacus</name>
    <dbReference type="NCBI Taxonomy" id="9407"/>
    <lineage>
        <taxon>Eukaryota</taxon>
        <taxon>Metazoa</taxon>
        <taxon>Chordata</taxon>
        <taxon>Craniata</taxon>
        <taxon>Vertebrata</taxon>
        <taxon>Euteleostomi</taxon>
        <taxon>Mammalia</taxon>
        <taxon>Eutheria</taxon>
        <taxon>Laurasiatheria</taxon>
        <taxon>Chiroptera</taxon>
        <taxon>Yinpterochiroptera</taxon>
        <taxon>Pteropodoidea</taxon>
        <taxon>Pteropodidae</taxon>
        <taxon>Rousettinae</taxon>
        <taxon>Rousettus</taxon>
    </lineage>
</organism>
<gene>
    <name evidence="1" type="ORF">HJG63_008888</name>
</gene>
<protein>
    <submittedName>
        <fullName evidence="1">Uncharacterized protein</fullName>
    </submittedName>
</protein>
<dbReference type="AlphaFoldDB" id="A0A7J8D6W8"/>
<accession>A0A7J8D6W8</accession>
<evidence type="ECO:0000313" key="1">
    <source>
        <dbReference type="EMBL" id="KAF6418890.1"/>
    </source>
</evidence>